<dbReference type="InterPro" id="IPR027417">
    <property type="entry name" value="P-loop_NTPase"/>
</dbReference>
<dbReference type="SUPFAM" id="SSF52540">
    <property type="entry name" value="P-loop containing nucleoside triphosphate hydrolases"/>
    <property type="match status" value="1"/>
</dbReference>
<dbReference type="PANTHER" id="PTHR30050:SF4">
    <property type="entry name" value="ATP-BINDING PROTEIN RV3427C IN INSERTION SEQUENCE-RELATED"/>
    <property type="match status" value="1"/>
</dbReference>
<dbReference type="RefSeq" id="WP_190127721.1">
    <property type="nucleotide sequence ID" value="NZ_BNBD01000001.1"/>
</dbReference>
<dbReference type="PANTHER" id="PTHR30050">
    <property type="entry name" value="CHROMOSOMAL REPLICATION INITIATOR PROTEIN DNAA"/>
    <property type="match status" value="1"/>
</dbReference>
<dbReference type="Pfam" id="PF01695">
    <property type="entry name" value="IstB_IS21"/>
    <property type="match status" value="1"/>
</dbReference>
<keyword evidence="3" id="KW-1185">Reference proteome</keyword>
<name>A0A919E9L8_9ACTN</name>
<dbReference type="Gene3D" id="3.40.50.300">
    <property type="entry name" value="P-loop containing nucleotide triphosphate hydrolases"/>
    <property type="match status" value="1"/>
</dbReference>
<dbReference type="InterPro" id="IPR002611">
    <property type="entry name" value="IstB_ATP-bd"/>
</dbReference>
<comment type="caution">
    <text evidence="2">The sequence shown here is derived from an EMBL/GenBank/DDBJ whole genome shotgun (WGS) entry which is preliminary data.</text>
</comment>
<dbReference type="EMBL" id="BNBD01000001">
    <property type="protein sequence ID" value="GHF27546.1"/>
    <property type="molecule type" value="Genomic_DNA"/>
</dbReference>
<sequence>MHPHRRDPAPLSAAPIAARFQRIFAERGMPPSGMPVSDTPEPIPALERAQKQIPRLYRDAVADHPRVAAWVHTIAGTAEAPNVSARRQVTHGPSLLLVGRTGRGKTHAAYGAIRSLLGAGIDVRWHATTAADLYAEMRSRQGADPEWMLRRIIRIPVLILDDLGAAKSSEWTEELTYRLINQRSIHQLPTLVTSNLPVGDLRAQIGDRVASRLAGMCEQVVFTGSDRRRHGNAA</sequence>
<accession>A0A919E9L8</accession>
<evidence type="ECO:0000313" key="3">
    <source>
        <dbReference type="Proteomes" id="UP000638313"/>
    </source>
</evidence>
<dbReference type="AlphaFoldDB" id="A0A919E9L8"/>
<dbReference type="GO" id="GO:0006260">
    <property type="term" value="P:DNA replication"/>
    <property type="evidence" value="ECO:0007669"/>
    <property type="project" value="TreeGrafter"/>
</dbReference>
<dbReference type="InterPro" id="IPR003593">
    <property type="entry name" value="AAA+_ATPase"/>
</dbReference>
<gene>
    <name evidence="2" type="ORF">GCM10010218_05660</name>
</gene>
<dbReference type="SMART" id="SM00382">
    <property type="entry name" value="AAA"/>
    <property type="match status" value="1"/>
</dbReference>
<proteinExistence type="predicted"/>
<reference evidence="2" key="1">
    <citation type="journal article" date="2014" name="Int. J. Syst. Evol. Microbiol.">
        <title>Complete genome sequence of Corynebacterium casei LMG S-19264T (=DSM 44701T), isolated from a smear-ripened cheese.</title>
        <authorList>
            <consortium name="US DOE Joint Genome Institute (JGI-PGF)"/>
            <person name="Walter F."/>
            <person name="Albersmeier A."/>
            <person name="Kalinowski J."/>
            <person name="Ruckert C."/>
        </authorList>
    </citation>
    <scope>NUCLEOTIDE SEQUENCE</scope>
    <source>
        <strain evidence="2">JCM 4059</strain>
    </source>
</reference>
<organism evidence="2 3">
    <name type="scientific">Streptomyces mashuensis</name>
    <dbReference type="NCBI Taxonomy" id="33904"/>
    <lineage>
        <taxon>Bacteria</taxon>
        <taxon>Bacillati</taxon>
        <taxon>Actinomycetota</taxon>
        <taxon>Actinomycetes</taxon>
        <taxon>Kitasatosporales</taxon>
        <taxon>Streptomycetaceae</taxon>
        <taxon>Streptomyces</taxon>
    </lineage>
</organism>
<dbReference type="GO" id="GO:0005524">
    <property type="term" value="F:ATP binding"/>
    <property type="evidence" value="ECO:0007669"/>
    <property type="project" value="InterPro"/>
</dbReference>
<protein>
    <recommendedName>
        <fullName evidence="1">AAA+ ATPase domain-containing protein</fullName>
    </recommendedName>
</protein>
<evidence type="ECO:0000313" key="2">
    <source>
        <dbReference type="EMBL" id="GHF27546.1"/>
    </source>
</evidence>
<dbReference type="Proteomes" id="UP000638313">
    <property type="component" value="Unassembled WGS sequence"/>
</dbReference>
<reference evidence="2" key="2">
    <citation type="submission" date="2020-09" db="EMBL/GenBank/DDBJ databases">
        <authorList>
            <person name="Sun Q."/>
            <person name="Ohkuma M."/>
        </authorList>
    </citation>
    <scope>NUCLEOTIDE SEQUENCE</scope>
    <source>
        <strain evidence="2">JCM 4059</strain>
    </source>
</reference>
<evidence type="ECO:0000259" key="1">
    <source>
        <dbReference type="SMART" id="SM00382"/>
    </source>
</evidence>
<feature type="domain" description="AAA+ ATPase" evidence="1">
    <location>
        <begin position="91"/>
        <end position="226"/>
    </location>
</feature>